<evidence type="ECO:0000313" key="2">
    <source>
        <dbReference type="EMBL" id="CAG7828513.1"/>
    </source>
</evidence>
<comment type="caution">
    <text evidence="2">The sequence shown here is derived from an EMBL/GenBank/DDBJ whole genome shotgun (WGS) entry which is preliminary data.</text>
</comment>
<evidence type="ECO:0000313" key="3">
    <source>
        <dbReference type="Proteomes" id="UP000708208"/>
    </source>
</evidence>
<keyword evidence="3" id="KW-1185">Reference proteome</keyword>
<proteinExistence type="predicted"/>
<feature type="non-terminal residue" evidence="2">
    <location>
        <position position="1"/>
    </location>
</feature>
<dbReference type="Pfam" id="PF00102">
    <property type="entry name" value="Y_phosphatase"/>
    <property type="match status" value="1"/>
</dbReference>
<accession>A0A8J2LAH6</accession>
<name>A0A8J2LAH6_9HEXA</name>
<dbReference type="AlphaFoldDB" id="A0A8J2LAH6"/>
<dbReference type="PROSITE" id="PS50055">
    <property type="entry name" value="TYR_PHOSPHATASE_PTP"/>
    <property type="match status" value="1"/>
</dbReference>
<reference evidence="2" key="1">
    <citation type="submission" date="2021-06" db="EMBL/GenBank/DDBJ databases">
        <authorList>
            <person name="Hodson N. C."/>
            <person name="Mongue J. A."/>
            <person name="Jaron S. K."/>
        </authorList>
    </citation>
    <scope>NUCLEOTIDE SEQUENCE</scope>
</reference>
<evidence type="ECO:0000259" key="1">
    <source>
        <dbReference type="PROSITE" id="PS50055"/>
    </source>
</evidence>
<dbReference type="GO" id="GO:0004725">
    <property type="term" value="F:protein tyrosine phosphatase activity"/>
    <property type="evidence" value="ECO:0007669"/>
    <property type="project" value="InterPro"/>
</dbReference>
<feature type="domain" description="Tyrosine-protein phosphatase" evidence="1">
    <location>
        <begin position="1"/>
        <end position="119"/>
    </location>
</feature>
<gene>
    <name evidence="2" type="ORF">AFUS01_LOCUS38437</name>
</gene>
<feature type="non-terminal residue" evidence="2">
    <location>
        <position position="119"/>
    </location>
</feature>
<sequence>IYDYNVCAIVVLCTPEKPNQYPPFWPDERKSEMYGPVFTVDQLSHSHIDYIRTWMFEINKKIISLTDLMTGVKAEVKKCQLFQVTNWPMGDKVPSTPASLVDLMILVERWRVRHDNGPV</sequence>
<dbReference type="EMBL" id="CAJVCH010547834">
    <property type="protein sequence ID" value="CAG7828513.1"/>
    <property type="molecule type" value="Genomic_DNA"/>
</dbReference>
<dbReference type="OrthoDB" id="6144703at2759"/>
<dbReference type="Proteomes" id="UP000708208">
    <property type="component" value="Unassembled WGS sequence"/>
</dbReference>
<protein>
    <recommendedName>
        <fullName evidence="1">Tyrosine-protein phosphatase domain-containing protein</fullName>
    </recommendedName>
</protein>
<dbReference type="InterPro" id="IPR000242">
    <property type="entry name" value="PTP_cat"/>
</dbReference>
<organism evidence="2 3">
    <name type="scientific">Allacma fusca</name>
    <dbReference type="NCBI Taxonomy" id="39272"/>
    <lineage>
        <taxon>Eukaryota</taxon>
        <taxon>Metazoa</taxon>
        <taxon>Ecdysozoa</taxon>
        <taxon>Arthropoda</taxon>
        <taxon>Hexapoda</taxon>
        <taxon>Collembola</taxon>
        <taxon>Symphypleona</taxon>
        <taxon>Sminthuridae</taxon>
        <taxon>Allacma</taxon>
    </lineage>
</organism>